<keyword evidence="2" id="KW-1185">Reference proteome</keyword>
<proteinExistence type="predicted"/>
<evidence type="ECO:0000313" key="2">
    <source>
        <dbReference type="Proteomes" id="UP000095282"/>
    </source>
</evidence>
<sequence>MKVFQTSRCNKRRHCSGGGEADAISRHNSVTDADITRIMLVAGVGSECEGGGARQYQSIPAHLARDQLSICSPISFY</sequence>
<evidence type="ECO:0000256" key="1">
    <source>
        <dbReference type="SAM" id="MobiDB-lite"/>
    </source>
</evidence>
<evidence type="ECO:0000313" key="3">
    <source>
        <dbReference type="WBParaSite" id="Csp11.Scaffold630.g20737.t1"/>
    </source>
</evidence>
<dbReference type="AlphaFoldDB" id="A0A1I7UYX8"/>
<protein>
    <submittedName>
        <fullName evidence="3">Uncharacterized protein</fullName>
    </submittedName>
</protein>
<name>A0A1I7UYX8_9PELO</name>
<feature type="region of interest" description="Disordered" evidence="1">
    <location>
        <begin position="1"/>
        <end position="22"/>
    </location>
</feature>
<reference evidence="3" key="1">
    <citation type="submission" date="2016-11" db="UniProtKB">
        <authorList>
            <consortium name="WormBaseParasite"/>
        </authorList>
    </citation>
    <scope>IDENTIFICATION</scope>
</reference>
<organism evidence="2 3">
    <name type="scientific">Caenorhabditis tropicalis</name>
    <dbReference type="NCBI Taxonomy" id="1561998"/>
    <lineage>
        <taxon>Eukaryota</taxon>
        <taxon>Metazoa</taxon>
        <taxon>Ecdysozoa</taxon>
        <taxon>Nematoda</taxon>
        <taxon>Chromadorea</taxon>
        <taxon>Rhabditida</taxon>
        <taxon>Rhabditina</taxon>
        <taxon>Rhabditomorpha</taxon>
        <taxon>Rhabditoidea</taxon>
        <taxon>Rhabditidae</taxon>
        <taxon>Peloderinae</taxon>
        <taxon>Caenorhabditis</taxon>
    </lineage>
</organism>
<dbReference type="Proteomes" id="UP000095282">
    <property type="component" value="Unplaced"/>
</dbReference>
<dbReference type="WBParaSite" id="Csp11.Scaffold630.g20737.t1">
    <property type="protein sequence ID" value="Csp11.Scaffold630.g20737.t1"/>
    <property type="gene ID" value="Csp11.Scaffold630.g20737"/>
</dbReference>
<accession>A0A1I7UYX8</accession>